<sequence>MDRRVRKTREAIMGAFIELLSEKSFEDITMNEIAERADVNRGTVYLHYVDKFDLMDRCIETQLTRLFESCLDSKTAPLPSKVSLLHTFEYLEQHAVLFRMLLVNKGIPAFNKRLAAGIQQHINEYIDMYSNDLNVSKELLAQFLTSAIIGVLEWWVMHSMPLPAQDVVEQLWSLQQRLQVVLPIEA</sequence>
<feature type="DNA-binding region" description="H-T-H motif" evidence="2">
    <location>
        <begin position="29"/>
        <end position="48"/>
    </location>
</feature>
<evidence type="ECO:0000256" key="1">
    <source>
        <dbReference type="ARBA" id="ARBA00023125"/>
    </source>
</evidence>
<dbReference type="PRINTS" id="PR00455">
    <property type="entry name" value="HTHTETR"/>
</dbReference>
<reference evidence="4 5" key="1">
    <citation type="submission" date="2019-01" db="EMBL/GenBank/DDBJ databases">
        <title>Ktedonosporobacter rubrisoli SCAWS-G2.</title>
        <authorList>
            <person name="Huang Y."/>
            <person name="Yan B."/>
        </authorList>
    </citation>
    <scope>NUCLEOTIDE SEQUENCE [LARGE SCALE GENOMIC DNA]</scope>
    <source>
        <strain evidence="4 5">SCAWS-G2</strain>
    </source>
</reference>
<feature type="domain" description="HTH tetR-type" evidence="3">
    <location>
        <begin position="6"/>
        <end position="66"/>
    </location>
</feature>
<evidence type="ECO:0000259" key="3">
    <source>
        <dbReference type="PROSITE" id="PS50977"/>
    </source>
</evidence>
<dbReference type="GO" id="GO:0003677">
    <property type="term" value="F:DNA binding"/>
    <property type="evidence" value="ECO:0007669"/>
    <property type="project" value="UniProtKB-UniRule"/>
</dbReference>
<proteinExistence type="predicted"/>
<dbReference type="EMBL" id="CP035758">
    <property type="protein sequence ID" value="QBD75989.1"/>
    <property type="molecule type" value="Genomic_DNA"/>
</dbReference>
<dbReference type="Pfam" id="PF14278">
    <property type="entry name" value="TetR_C_8"/>
    <property type="match status" value="1"/>
</dbReference>
<dbReference type="SUPFAM" id="SSF48498">
    <property type="entry name" value="Tetracyclin repressor-like, C-terminal domain"/>
    <property type="match status" value="1"/>
</dbReference>
<keyword evidence="1 2" id="KW-0238">DNA-binding</keyword>
<dbReference type="KEGG" id="kbs:EPA93_08205"/>
<gene>
    <name evidence="4" type="ORF">EPA93_08205</name>
</gene>
<organism evidence="4 5">
    <name type="scientific">Ktedonosporobacter rubrisoli</name>
    <dbReference type="NCBI Taxonomy" id="2509675"/>
    <lineage>
        <taxon>Bacteria</taxon>
        <taxon>Bacillati</taxon>
        <taxon>Chloroflexota</taxon>
        <taxon>Ktedonobacteria</taxon>
        <taxon>Ktedonobacterales</taxon>
        <taxon>Ktedonosporobacteraceae</taxon>
        <taxon>Ktedonosporobacter</taxon>
    </lineage>
</organism>
<dbReference type="PANTHER" id="PTHR43479">
    <property type="entry name" value="ACREF/ENVCD OPERON REPRESSOR-RELATED"/>
    <property type="match status" value="1"/>
</dbReference>
<dbReference type="SUPFAM" id="SSF46689">
    <property type="entry name" value="Homeodomain-like"/>
    <property type="match status" value="1"/>
</dbReference>
<dbReference type="Gene3D" id="1.10.357.10">
    <property type="entry name" value="Tetracycline Repressor, domain 2"/>
    <property type="match status" value="1"/>
</dbReference>
<dbReference type="Pfam" id="PF00440">
    <property type="entry name" value="TetR_N"/>
    <property type="match status" value="1"/>
</dbReference>
<evidence type="ECO:0000313" key="4">
    <source>
        <dbReference type="EMBL" id="QBD75989.1"/>
    </source>
</evidence>
<name>A0A4P6JLA7_KTERU</name>
<dbReference type="InterPro" id="IPR001647">
    <property type="entry name" value="HTH_TetR"/>
</dbReference>
<dbReference type="InterPro" id="IPR050624">
    <property type="entry name" value="HTH-type_Tx_Regulator"/>
</dbReference>
<dbReference type="Proteomes" id="UP000290365">
    <property type="component" value="Chromosome"/>
</dbReference>
<dbReference type="PANTHER" id="PTHR43479:SF7">
    <property type="entry name" value="TETR-FAMILY TRANSCRIPTIONAL REGULATOR"/>
    <property type="match status" value="1"/>
</dbReference>
<dbReference type="OrthoDB" id="9810250at2"/>
<dbReference type="AlphaFoldDB" id="A0A4P6JLA7"/>
<dbReference type="PROSITE" id="PS50977">
    <property type="entry name" value="HTH_TETR_2"/>
    <property type="match status" value="1"/>
</dbReference>
<dbReference type="InterPro" id="IPR036271">
    <property type="entry name" value="Tet_transcr_reg_TetR-rel_C_sf"/>
</dbReference>
<dbReference type="InterPro" id="IPR039532">
    <property type="entry name" value="TetR_C_Firmicutes"/>
</dbReference>
<evidence type="ECO:0000313" key="5">
    <source>
        <dbReference type="Proteomes" id="UP000290365"/>
    </source>
</evidence>
<evidence type="ECO:0000256" key="2">
    <source>
        <dbReference type="PROSITE-ProRule" id="PRU00335"/>
    </source>
</evidence>
<dbReference type="InterPro" id="IPR009057">
    <property type="entry name" value="Homeodomain-like_sf"/>
</dbReference>
<dbReference type="RefSeq" id="WP_129886585.1">
    <property type="nucleotide sequence ID" value="NZ_CP035758.1"/>
</dbReference>
<keyword evidence="5" id="KW-1185">Reference proteome</keyword>
<accession>A0A4P6JLA7</accession>
<protein>
    <submittedName>
        <fullName evidence="4">TetR/AcrR family transcriptional regulator</fullName>
    </submittedName>
</protein>